<name>A0ABY8N6C8_9FLAO</name>
<dbReference type="EMBL" id="CP092332">
    <property type="protein sequence ID" value="WGK94911.1"/>
    <property type="molecule type" value="Genomic_DNA"/>
</dbReference>
<keyword evidence="5" id="KW-0067">ATP-binding</keyword>
<dbReference type="RefSeq" id="WP_264534471.1">
    <property type="nucleotide sequence ID" value="NZ_CP092332.1"/>
</dbReference>
<evidence type="ECO:0000256" key="5">
    <source>
        <dbReference type="ARBA" id="ARBA00022840"/>
    </source>
</evidence>
<dbReference type="PANTHER" id="PTHR43085">
    <property type="entry name" value="HEXOKINASE FAMILY MEMBER"/>
    <property type="match status" value="1"/>
</dbReference>
<dbReference type="Gene3D" id="2.20.150.10">
    <property type="entry name" value="putative 5-dehydro-2- deoxygluconokinase"/>
    <property type="match status" value="1"/>
</dbReference>
<keyword evidence="4 7" id="KW-0418">Kinase</keyword>
<dbReference type="Gene3D" id="3.40.1190.20">
    <property type="match status" value="1"/>
</dbReference>
<dbReference type="Pfam" id="PF00294">
    <property type="entry name" value="PfkB"/>
    <property type="match status" value="1"/>
</dbReference>
<accession>A0ABY8N6C8</accession>
<dbReference type="InterPro" id="IPR023314">
    <property type="entry name" value="Myo_inos_IolC-like_sf"/>
</dbReference>
<gene>
    <name evidence="7" type="ORF">MG292_01415</name>
</gene>
<keyword evidence="2" id="KW-0808">Transferase</keyword>
<keyword evidence="8" id="KW-1185">Reference proteome</keyword>
<dbReference type="InterPro" id="IPR050306">
    <property type="entry name" value="PfkB_Carbo_kinase"/>
</dbReference>
<evidence type="ECO:0000313" key="8">
    <source>
        <dbReference type="Proteomes" id="UP001232117"/>
    </source>
</evidence>
<organism evidence="7 8">
    <name type="scientific">Flavobacterium keumense</name>
    <dbReference type="NCBI Taxonomy" id="1306518"/>
    <lineage>
        <taxon>Bacteria</taxon>
        <taxon>Pseudomonadati</taxon>
        <taxon>Bacteroidota</taxon>
        <taxon>Flavobacteriia</taxon>
        <taxon>Flavobacteriales</taxon>
        <taxon>Flavobacteriaceae</taxon>
        <taxon>Flavobacterium</taxon>
    </lineage>
</organism>
<evidence type="ECO:0000256" key="4">
    <source>
        <dbReference type="ARBA" id="ARBA00022777"/>
    </source>
</evidence>
<evidence type="ECO:0000256" key="1">
    <source>
        <dbReference type="ARBA" id="ARBA00010688"/>
    </source>
</evidence>
<dbReference type="PANTHER" id="PTHR43085:SF1">
    <property type="entry name" value="PSEUDOURIDINE KINASE-RELATED"/>
    <property type="match status" value="1"/>
</dbReference>
<proteinExistence type="inferred from homology"/>
<comment type="similarity">
    <text evidence="1">Belongs to the carbohydrate kinase PfkB family.</text>
</comment>
<dbReference type="InterPro" id="IPR029056">
    <property type="entry name" value="Ribokinase-like"/>
</dbReference>
<reference evidence="7 8" key="1">
    <citation type="submission" date="2023-06" db="EMBL/GenBank/DDBJ databases">
        <title>Complete Genome Sequence of Flavobacterium keumense K3R-10.</title>
        <authorList>
            <person name="Jeong H."/>
            <person name="Jhang S.Y."/>
            <person name="Kim J.N."/>
        </authorList>
    </citation>
    <scope>NUCLEOTIDE SEQUENCE [LARGE SCALE GENOMIC DNA]</scope>
    <source>
        <strain evidence="7 8">K3R-10</strain>
    </source>
</reference>
<dbReference type="Proteomes" id="UP001232117">
    <property type="component" value="Chromosome"/>
</dbReference>
<protein>
    <submittedName>
        <fullName evidence="7">PfkB family carbohydrate kinase</fullName>
    </submittedName>
</protein>
<evidence type="ECO:0000256" key="3">
    <source>
        <dbReference type="ARBA" id="ARBA00022741"/>
    </source>
</evidence>
<dbReference type="GO" id="GO:0016301">
    <property type="term" value="F:kinase activity"/>
    <property type="evidence" value="ECO:0007669"/>
    <property type="project" value="UniProtKB-KW"/>
</dbReference>
<dbReference type="InterPro" id="IPR011611">
    <property type="entry name" value="PfkB_dom"/>
</dbReference>
<dbReference type="SUPFAM" id="SSF53613">
    <property type="entry name" value="Ribokinase-like"/>
    <property type="match status" value="1"/>
</dbReference>
<keyword evidence="3" id="KW-0547">Nucleotide-binding</keyword>
<evidence type="ECO:0000259" key="6">
    <source>
        <dbReference type="Pfam" id="PF00294"/>
    </source>
</evidence>
<feature type="domain" description="Carbohydrate kinase PfkB" evidence="6">
    <location>
        <begin position="7"/>
        <end position="296"/>
    </location>
</feature>
<evidence type="ECO:0000313" key="7">
    <source>
        <dbReference type="EMBL" id="WGK94911.1"/>
    </source>
</evidence>
<evidence type="ECO:0000256" key="2">
    <source>
        <dbReference type="ARBA" id="ARBA00022679"/>
    </source>
</evidence>
<sequence>MEKTVDLICAGEVLIDFIGHEVNTSINRTKDYHRFLGGSPTNVAVNATRLGLKSVIVATCGEDGLGEYIVRKLKDNHVITSQVRKSETEPTSVIFVSKSTGTPDFIPYREADYQILPSQIPDELLERAKIFHTTCFALSKNPARTTIVESAKKAKALGLQTSIDINFSERIWPDREEAKQVLREYLSTNPLVKLSEDDCYRLFAASKTEDYIFDYFHDLGASTICLTKGKDGVVLSDKEFGMFHQQATRIDDIKDTTGAGDAFWTGFLYARLLGKDFEETITIAQKLAVLKLQNVGRLPEGINIQEYLGAEVAK</sequence>